<feature type="domain" description="DUF5666" evidence="1">
    <location>
        <begin position="269"/>
        <end position="325"/>
    </location>
</feature>
<dbReference type="AlphaFoldDB" id="A0A1J5RXG7"/>
<dbReference type="EMBL" id="MLJW01000145">
    <property type="protein sequence ID" value="OIQ96647.1"/>
    <property type="molecule type" value="Genomic_DNA"/>
</dbReference>
<sequence length="561" mass="56380">MSIKFFKSLAVMSCVAVLAGCGAGGGAALLAGVGSGGTGLVAGTITGFGSVIIDGTHYPDTTASYDVTGDASTAQAISRTQVGIGARAEVDTDASGNATAVHIIPEVIGVVSAISAPTNSFTVAGTRVVVNASDPTLPITVYDGYTQFSDIQVNDRIEVYGLPKTDAVGPYVAATRIELKPGVCTGGCPVRVSGTVSNAQAGSFSLGGLTVNYGAATTITPAGQSLANGERVSVFSKSPLSGTTMNADAIAIRKLSSLVSGVGTLRLSGEIDNYVSNSSFSVHGVSVNAATATLSPTSLNLANDVEVIVAGSFDPATNVLTATSVSQYNSDTIQAELHGTISNFVSAANFQVRGVLVDAGSAIFTPAGKSSADLQNNVYVEIHGKVSNNIVIASTVDIQSVQSASEGSVGDLQGVVSNFSAVTNTFTLTLDNENGSQIQAVLGAKPFYVGGTSAALQNGAYVSLNAALVGSQWQVSTVTFMLAPTPSGEGGGVQNMGREMEGTINSLSGSTFSLNGITVDFSNAAISGGQPANGLQVQVYGTMNGMGSAAILTASKLEIDN</sequence>
<gene>
    <name evidence="2" type="ORF">GALL_213500</name>
</gene>
<name>A0A1J5RXG7_9ZZZZ</name>
<accession>A0A1J5RXG7</accession>
<organism evidence="2">
    <name type="scientific">mine drainage metagenome</name>
    <dbReference type="NCBI Taxonomy" id="410659"/>
    <lineage>
        <taxon>unclassified sequences</taxon>
        <taxon>metagenomes</taxon>
        <taxon>ecological metagenomes</taxon>
    </lineage>
</organism>
<feature type="domain" description="DUF5666" evidence="1">
    <location>
        <begin position="194"/>
        <end position="234"/>
    </location>
</feature>
<protein>
    <recommendedName>
        <fullName evidence="1">DUF5666 domain-containing protein</fullName>
    </recommendedName>
</protein>
<dbReference type="Pfam" id="PF18914">
    <property type="entry name" value="DUF5666"/>
    <property type="match status" value="5"/>
</dbReference>
<dbReference type="PROSITE" id="PS51257">
    <property type="entry name" value="PROKAR_LIPOPROTEIN"/>
    <property type="match status" value="1"/>
</dbReference>
<feature type="domain" description="DUF5666" evidence="1">
    <location>
        <begin position="109"/>
        <end position="178"/>
    </location>
</feature>
<feature type="domain" description="DUF5666" evidence="1">
    <location>
        <begin position="338"/>
        <end position="396"/>
    </location>
</feature>
<evidence type="ECO:0000313" key="2">
    <source>
        <dbReference type="EMBL" id="OIQ96647.1"/>
    </source>
</evidence>
<dbReference type="InterPro" id="IPR043724">
    <property type="entry name" value="DUF5666"/>
</dbReference>
<evidence type="ECO:0000259" key="1">
    <source>
        <dbReference type="Pfam" id="PF18914"/>
    </source>
</evidence>
<reference evidence="2" key="1">
    <citation type="submission" date="2016-10" db="EMBL/GenBank/DDBJ databases">
        <title>Sequence of Gallionella enrichment culture.</title>
        <authorList>
            <person name="Poehlein A."/>
            <person name="Muehling M."/>
            <person name="Daniel R."/>
        </authorList>
    </citation>
    <scope>NUCLEOTIDE SEQUENCE</scope>
</reference>
<feature type="domain" description="DUF5666" evidence="1">
    <location>
        <begin position="501"/>
        <end position="547"/>
    </location>
</feature>
<comment type="caution">
    <text evidence="2">The sequence shown here is derived from an EMBL/GenBank/DDBJ whole genome shotgun (WGS) entry which is preliminary data.</text>
</comment>
<proteinExistence type="predicted"/>